<evidence type="ECO:0000256" key="4">
    <source>
        <dbReference type="ARBA" id="ARBA00022723"/>
    </source>
</evidence>
<feature type="active site" description="Proton acceptor" evidence="8">
    <location>
        <position position="65"/>
    </location>
</feature>
<dbReference type="Gene3D" id="3.60.15.10">
    <property type="entry name" value="Ribonuclease Z/Hydroxyacylglutathione hydrolase-like"/>
    <property type="match status" value="1"/>
</dbReference>
<keyword evidence="11" id="KW-1185">Reference proteome</keyword>
<evidence type="ECO:0000256" key="6">
    <source>
        <dbReference type="ARBA" id="ARBA00022801"/>
    </source>
</evidence>
<comment type="subunit">
    <text evidence="1 8">Homodimer.</text>
</comment>
<comment type="similarity">
    <text evidence="8">Belongs to the RNase Z family.</text>
</comment>
<evidence type="ECO:0000256" key="1">
    <source>
        <dbReference type="ARBA" id="ARBA00011738"/>
    </source>
</evidence>
<feature type="binding site" evidence="8">
    <location>
        <position position="196"/>
    </location>
    <ligand>
        <name>Zn(2+)</name>
        <dbReference type="ChEBI" id="CHEBI:29105"/>
        <label>2</label>
        <note>catalytic</note>
    </ligand>
</feature>
<feature type="binding site" evidence="8">
    <location>
        <position position="66"/>
    </location>
    <ligand>
        <name>Zn(2+)</name>
        <dbReference type="ChEBI" id="CHEBI:29105"/>
        <label>2</label>
        <note>catalytic</note>
    </ligand>
</feature>
<dbReference type="Proteomes" id="UP001597277">
    <property type="component" value="Unassembled WGS sequence"/>
</dbReference>
<dbReference type="InterPro" id="IPR013471">
    <property type="entry name" value="RNase_Z/BN"/>
</dbReference>
<comment type="function">
    <text evidence="8">Zinc phosphodiesterase, which displays some tRNA 3'-processing endonuclease activity. Probably involved in tRNA maturation, by removing a 3'-trailer from precursor tRNA.</text>
</comment>
<dbReference type="PANTHER" id="PTHR46018">
    <property type="entry name" value="ZINC PHOSPHODIESTERASE ELAC PROTEIN 1"/>
    <property type="match status" value="1"/>
</dbReference>
<feature type="binding site" evidence="8">
    <location>
        <position position="196"/>
    </location>
    <ligand>
        <name>Zn(2+)</name>
        <dbReference type="ChEBI" id="CHEBI:29105"/>
        <label>1</label>
        <note>catalytic</note>
    </ligand>
</feature>
<protein>
    <recommendedName>
        <fullName evidence="8">Ribonuclease Z</fullName>
        <shortName evidence="8">RNase Z</shortName>
        <ecNumber evidence="8">3.1.26.11</ecNumber>
    </recommendedName>
    <alternativeName>
        <fullName evidence="8">tRNA 3 endonuclease</fullName>
    </alternativeName>
    <alternativeName>
        <fullName evidence="8">tRNase Z</fullName>
    </alternativeName>
</protein>
<evidence type="ECO:0000256" key="5">
    <source>
        <dbReference type="ARBA" id="ARBA00022759"/>
    </source>
</evidence>
<dbReference type="PANTHER" id="PTHR46018:SF2">
    <property type="entry name" value="ZINC PHOSPHODIESTERASE ELAC PROTEIN 1"/>
    <property type="match status" value="1"/>
</dbReference>
<comment type="cofactor">
    <cofactor evidence="8">
        <name>Zn(2+)</name>
        <dbReference type="ChEBI" id="CHEBI:29105"/>
    </cofactor>
    <text evidence="8">Binds 2 Zn(2+) ions.</text>
</comment>
<keyword evidence="7 8" id="KW-0862">Zinc</keyword>
<keyword evidence="6 8" id="KW-0378">Hydrolase</keyword>
<keyword evidence="4 8" id="KW-0479">Metal-binding</keyword>
<name>A0ABW4L728_9MICO</name>
<dbReference type="SUPFAM" id="SSF56281">
    <property type="entry name" value="Metallo-hydrolase/oxidoreductase"/>
    <property type="match status" value="1"/>
</dbReference>
<evidence type="ECO:0000256" key="7">
    <source>
        <dbReference type="ARBA" id="ARBA00022833"/>
    </source>
</evidence>
<dbReference type="HAMAP" id="MF_01818">
    <property type="entry name" value="RNase_Z_BN"/>
    <property type="match status" value="1"/>
</dbReference>
<reference evidence="11" key="1">
    <citation type="journal article" date="2019" name="Int. J. Syst. Evol. Microbiol.">
        <title>The Global Catalogue of Microorganisms (GCM) 10K type strain sequencing project: providing services to taxonomists for standard genome sequencing and annotation.</title>
        <authorList>
            <consortium name="The Broad Institute Genomics Platform"/>
            <consortium name="The Broad Institute Genome Sequencing Center for Infectious Disease"/>
            <person name="Wu L."/>
            <person name="Ma J."/>
        </authorList>
    </citation>
    <scope>NUCLEOTIDE SEQUENCE [LARGE SCALE GENOMIC DNA]</scope>
    <source>
        <strain evidence="11">JCM 17130</strain>
    </source>
</reference>
<evidence type="ECO:0000256" key="2">
    <source>
        <dbReference type="ARBA" id="ARBA00022694"/>
    </source>
</evidence>
<feature type="domain" description="Metallo-beta-lactamase" evidence="9">
    <location>
        <begin position="17"/>
        <end position="106"/>
    </location>
</feature>
<evidence type="ECO:0000256" key="3">
    <source>
        <dbReference type="ARBA" id="ARBA00022722"/>
    </source>
</evidence>
<feature type="binding site" evidence="8">
    <location>
        <position position="65"/>
    </location>
    <ligand>
        <name>Zn(2+)</name>
        <dbReference type="ChEBI" id="CHEBI:29105"/>
        <label>2</label>
        <note>catalytic</note>
    </ligand>
</feature>
<sequence>MRELVVLGTSSQVPTRARNHNGYFLRWDGDGLLFDPGEGTQRQMIHAGVASSQVTRICLTHVHGDHCFGLPGVLARMAVDQVTHPVHLHYPASGEETVRALTGLAGAGPDLRWHPHGGAGDVADGLEVAPLRHRVETYGYRVREPDGRTLLPDLLTAAGITGLDVGRLQREGQVGGVRLADVSVPRRGQSFALVMDTAVCDGARRLAEGTDVVVMESTFADEEAGLAAEYGHLTAGQAGALASEAGAGLLVLTHFSSRYADVAPLREQAQARAGATRVVAAADLDRYAFPRRRELRRRTSPGPGA</sequence>
<comment type="caution">
    <text evidence="10">The sequence shown here is derived from an EMBL/GenBank/DDBJ whole genome shotgun (WGS) entry which is preliminary data.</text>
</comment>
<proteinExistence type="inferred from homology"/>
<feature type="binding site" evidence="8">
    <location>
        <position position="61"/>
    </location>
    <ligand>
        <name>Zn(2+)</name>
        <dbReference type="ChEBI" id="CHEBI:29105"/>
        <label>1</label>
        <note>catalytic</note>
    </ligand>
</feature>
<comment type="catalytic activity">
    <reaction evidence="8">
        <text>Endonucleolytic cleavage of RNA, removing extra 3' nucleotides from tRNA precursor, generating 3' termini of tRNAs. A 3'-hydroxy group is left at the tRNA terminus and a 5'-phosphoryl group is left at the trailer molecule.</text>
        <dbReference type="EC" id="3.1.26.11"/>
    </reaction>
</comment>
<keyword evidence="3 8" id="KW-0540">Nuclease</keyword>
<accession>A0ABW4L728</accession>
<keyword evidence="2 8" id="KW-0819">tRNA processing</keyword>
<organism evidence="10 11">
    <name type="scientific">Georgenia deserti</name>
    <dbReference type="NCBI Taxonomy" id="2093781"/>
    <lineage>
        <taxon>Bacteria</taxon>
        <taxon>Bacillati</taxon>
        <taxon>Actinomycetota</taxon>
        <taxon>Actinomycetes</taxon>
        <taxon>Micrococcales</taxon>
        <taxon>Bogoriellaceae</taxon>
        <taxon>Georgenia</taxon>
    </lineage>
</organism>
<evidence type="ECO:0000313" key="11">
    <source>
        <dbReference type="Proteomes" id="UP001597277"/>
    </source>
</evidence>
<dbReference type="EC" id="3.1.26.11" evidence="8"/>
<dbReference type="EMBL" id="JBHUEE010000007">
    <property type="protein sequence ID" value="MFD1718997.1"/>
    <property type="molecule type" value="Genomic_DNA"/>
</dbReference>
<dbReference type="Pfam" id="PF00753">
    <property type="entry name" value="Lactamase_B"/>
    <property type="match status" value="1"/>
</dbReference>
<dbReference type="InterPro" id="IPR036866">
    <property type="entry name" value="RibonucZ/Hydroxyglut_hydro"/>
</dbReference>
<dbReference type="GO" id="GO:0042781">
    <property type="term" value="F:3'-tRNA processing endoribonuclease activity"/>
    <property type="evidence" value="ECO:0007669"/>
    <property type="project" value="UniProtKB-EC"/>
</dbReference>
<gene>
    <name evidence="8" type="primary">rnz</name>
    <name evidence="10" type="ORF">ACFSE6_14210</name>
</gene>
<dbReference type="InterPro" id="IPR001279">
    <property type="entry name" value="Metallo-B-lactamas"/>
</dbReference>
<dbReference type="RefSeq" id="WP_388008393.1">
    <property type="nucleotide sequence ID" value="NZ_JBHUEE010000007.1"/>
</dbReference>
<keyword evidence="5 8" id="KW-0255">Endonuclease</keyword>
<feature type="binding site" evidence="8">
    <location>
        <position position="133"/>
    </location>
    <ligand>
        <name>Zn(2+)</name>
        <dbReference type="ChEBI" id="CHEBI:29105"/>
        <label>1</label>
        <note>catalytic</note>
    </ligand>
</feature>
<dbReference type="CDD" id="cd07717">
    <property type="entry name" value="RNaseZ_ZiPD-like_MBL-fold"/>
    <property type="match status" value="1"/>
</dbReference>
<evidence type="ECO:0000313" key="10">
    <source>
        <dbReference type="EMBL" id="MFD1718997.1"/>
    </source>
</evidence>
<feature type="binding site" evidence="8">
    <location>
        <position position="63"/>
    </location>
    <ligand>
        <name>Zn(2+)</name>
        <dbReference type="ChEBI" id="CHEBI:29105"/>
        <label>1</label>
        <note>catalytic</note>
    </ligand>
</feature>
<evidence type="ECO:0000259" key="9">
    <source>
        <dbReference type="Pfam" id="PF00753"/>
    </source>
</evidence>
<dbReference type="NCBIfam" id="NF000805">
    <property type="entry name" value="PRK00055.2-3"/>
    <property type="match status" value="1"/>
</dbReference>
<feature type="binding site" evidence="8">
    <location>
        <position position="254"/>
    </location>
    <ligand>
        <name>Zn(2+)</name>
        <dbReference type="ChEBI" id="CHEBI:29105"/>
        <label>2</label>
        <note>catalytic</note>
    </ligand>
</feature>
<evidence type="ECO:0000256" key="8">
    <source>
        <dbReference type="HAMAP-Rule" id="MF_01818"/>
    </source>
</evidence>